<protein>
    <submittedName>
        <fullName evidence="10">Unconventional myosin-Id-like</fullName>
    </submittedName>
</protein>
<dbReference type="PRINTS" id="PR00193">
    <property type="entry name" value="MYOSINHEAVY"/>
</dbReference>
<evidence type="ECO:0000259" key="9">
    <source>
        <dbReference type="PROSITE" id="PS51757"/>
    </source>
</evidence>
<evidence type="ECO:0000313" key="11">
    <source>
        <dbReference type="Proteomes" id="UP001165289"/>
    </source>
</evidence>
<dbReference type="Pfam" id="PF06017">
    <property type="entry name" value="Myosin_TH1"/>
    <property type="match status" value="1"/>
</dbReference>
<keyword evidence="4 7" id="KW-0518">Myosin</keyword>
<keyword evidence="3" id="KW-0067">ATP-binding</keyword>
<comment type="similarity">
    <text evidence="1 7">Belongs to the TRAFAC class myosin-kinesin ATPase superfamily. Myosin family.</text>
</comment>
<name>A0AAV7JGV2_9METZ</name>
<dbReference type="PANTHER" id="PTHR13140:SF713">
    <property type="entry name" value="UNCONVENTIONAL MYOSIN ID"/>
    <property type="match status" value="1"/>
</dbReference>
<sequence>MLYLTKITLSSIPTEAERVKNLLIHSSTLLEAFGNARTKRNNNSSRFLKCTSIDFDFLSQPVGGTVTVYMLEKDRVVSQQKGDRNFHIFYRLLGSQDATLLKQLQLQSNVKQYNYLADGGEPFTLKGVVEKEMYRNTREAFNSVGFHEKEQLEVFKIIAAILHLGQVHFDKGESDEARVINMNCVTPVANLLGLRMDELMPALVGKNLTGKGEGPKMKYGKEQAYICRDTLAKWLYEHLIQWIVKRINENTSSPHTKVTGKCSKLCLIDIYGFEVADVNELAQLCINYCSENLQQLFITSVLAEPQQVYLREGIPWINVDINDNEMILKMIEEPNRGILSIIDEISSKDDKTDKDILIQMDKALTVNPHYKSNAAGDQTLQINEFMIKHYDIEVIYSTKEFIANNKNAISMDLIRVLSNSKINSMKEMWSTQVGNIKQTTFVSEFKSSVKKLNDVISTMYPLYVRCIRPNSSKFPMKIVDSIVEHQARFLNIVEHVKVRRTGISLSQKYDKFIQRYKCICPSTWPEVKNMKEGTISIMSYLSLKDECRFGKFMIFLKKPNTIIELENKRLSVLPKMATVIQTIWRKHHAKRLVRKIRAVYTIMAWYKKCKLKNYFNVILKAFKGVESMRDLGYSIEWPDKYPPAIKQGVENMKKIHFSWRAKKLQAPFTTEQIKMITLMGAAHTALYGAKSDWGLHHPWEGDLLGKELNPKILTKYTQSILKLKTALQDGNVIWSATVIRLTSSMKSEEMHLVLTDKHLYRLEGSKFEVKKKYPHLTFDKIGHISLFPGPDQAAVLHLDKAGDLAFFLPGKRCIGEFIGNYIKAAKKLNIQTPIEVSAKISLNLDGKMKELVLVESNVPKPVFHKGQKNQIVLAWSLIETKE</sequence>
<proteinExistence type="inferred from homology"/>
<dbReference type="Gene3D" id="1.10.10.820">
    <property type="match status" value="1"/>
</dbReference>
<evidence type="ECO:0000259" key="8">
    <source>
        <dbReference type="PROSITE" id="PS51456"/>
    </source>
</evidence>
<reference evidence="10 11" key="1">
    <citation type="journal article" date="2023" name="BMC Biol.">
        <title>The compact genome of the sponge Oopsacas minuta (Hexactinellida) is lacking key metazoan core genes.</title>
        <authorList>
            <person name="Santini S."/>
            <person name="Schenkelaars Q."/>
            <person name="Jourda C."/>
            <person name="Duchesne M."/>
            <person name="Belahbib H."/>
            <person name="Rocher C."/>
            <person name="Selva M."/>
            <person name="Riesgo A."/>
            <person name="Vervoort M."/>
            <person name="Leys S.P."/>
            <person name="Kodjabachian L."/>
            <person name="Le Bivic A."/>
            <person name="Borchiellini C."/>
            <person name="Claverie J.M."/>
            <person name="Renard E."/>
        </authorList>
    </citation>
    <scope>NUCLEOTIDE SEQUENCE [LARGE SCALE GENOMIC DNA]</scope>
    <source>
        <strain evidence="10">SPO-2</strain>
    </source>
</reference>
<dbReference type="Gene3D" id="1.20.58.530">
    <property type="match status" value="1"/>
</dbReference>
<gene>
    <name evidence="10" type="ORF">LOD99_8704</name>
</gene>
<dbReference type="GO" id="GO:0000146">
    <property type="term" value="F:microfilament motor activity"/>
    <property type="evidence" value="ECO:0007669"/>
    <property type="project" value="TreeGrafter"/>
</dbReference>
<evidence type="ECO:0000256" key="2">
    <source>
        <dbReference type="ARBA" id="ARBA00022741"/>
    </source>
</evidence>
<evidence type="ECO:0000256" key="4">
    <source>
        <dbReference type="ARBA" id="ARBA00023123"/>
    </source>
</evidence>
<dbReference type="Proteomes" id="UP001165289">
    <property type="component" value="Unassembled WGS sequence"/>
</dbReference>
<dbReference type="PANTHER" id="PTHR13140">
    <property type="entry name" value="MYOSIN"/>
    <property type="match status" value="1"/>
</dbReference>
<evidence type="ECO:0000256" key="7">
    <source>
        <dbReference type="PROSITE-ProRule" id="PRU00782"/>
    </source>
</evidence>
<keyword evidence="5" id="KW-0505">Motor protein</keyword>
<dbReference type="GO" id="GO:0016459">
    <property type="term" value="C:myosin complex"/>
    <property type="evidence" value="ECO:0007669"/>
    <property type="project" value="UniProtKB-KW"/>
</dbReference>
<dbReference type="InterPro" id="IPR027417">
    <property type="entry name" value="P-loop_NTPase"/>
</dbReference>
<dbReference type="Gene3D" id="1.20.5.4820">
    <property type="match status" value="1"/>
</dbReference>
<dbReference type="Gene3D" id="1.20.120.720">
    <property type="entry name" value="Myosin VI head, motor domain, U50 subdomain"/>
    <property type="match status" value="1"/>
</dbReference>
<dbReference type="SUPFAM" id="SSF52540">
    <property type="entry name" value="P-loop containing nucleoside triphosphate hydrolases"/>
    <property type="match status" value="1"/>
</dbReference>
<dbReference type="PROSITE" id="PS51456">
    <property type="entry name" value="MYOSIN_MOTOR"/>
    <property type="match status" value="1"/>
</dbReference>
<evidence type="ECO:0000256" key="5">
    <source>
        <dbReference type="ARBA" id="ARBA00023175"/>
    </source>
</evidence>
<dbReference type="EMBL" id="JAKMXF010000340">
    <property type="protein sequence ID" value="KAI6647630.1"/>
    <property type="molecule type" value="Genomic_DNA"/>
</dbReference>
<dbReference type="Gene3D" id="3.40.850.10">
    <property type="entry name" value="Kinesin motor domain"/>
    <property type="match status" value="1"/>
</dbReference>
<dbReference type="GO" id="GO:0051015">
    <property type="term" value="F:actin filament binding"/>
    <property type="evidence" value="ECO:0007669"/>
    <property type="project" value="TreeGrafter"/>
</dbReference>
<dbReference type="InterPro" id="IPR001609">
    <property type="entry name" value="Myosin_head_motor_dom-like"/>
</dbReference>
<evidence type="ECO:0000256" key="6">
    <source>
        <dbReference type="ARBA" id="ARBA00023203"/>
    </source>
</evidence>
<evidence type="ECO:0000256" key="1">
    <source>
        <dbReference type="ARBA" id="ARBA00008314"/>
    </source>
</evidence>
<dbReference type="PROSITE" id="PS51757">
    <property type="entry name" value="TH1"/>
    <property type="match status" value="1"/>
</dbReference>
<evidence type="ECO:0000256" key="3">
    <source>
        <dbReference type="ARBA" id="ARBA00022840"/>
    </source>
</evidence>
<dbReference type="GO" id="GO:0005524">
    <property type="term" value="F:ATP binding"/>
    <property type="evidence" value="ECO:0007669"/>
    <property type="project" value="UniProtKB-KW"/>
</dbReference>
<evidence type="ECO:0000313" key="10">
    <source>
        <dbReference type="EMBL" id="KAI6647630.1"/>
    </source>
</evidence>
<comment type="caution">
    <text evidence="7">Lacks conserved residue(s) required for the propagation of feature annotation.</text>
</comment>
<keyword evidence="2" id="KW-0547">Nucleotide-binding</keyword>
<accession>A0AAV7JGV2</accession>
<dbReference type="GO" id="GO:0007015">
    <property type="term" value="P:actin filament organization"/>
    <property type="evidence" value="ECO:0007669"/>
    <property type="project" value="TreeGrafter"/>
</dbReference>
<dbReference type="SMART" id="SM00242">
    <property type="entry name" value="MYSc"/>
    <property type="match status" value="1"/>
</dbReference>
<feature type="region of interest" description="Actin-binding" evidence="7">
    <location>
        <begin position="449"/>
        <end position="471"/>
    </location>
</feature>
<dbReference type="Pfam" id="PF00063">
    <property type="entry name" value="Myosin_head"/>
    <property type="match status" value="1"/>
</dbReference>
<dbReference type="FunFam" id="1.10.10.820:FF:000001">
    <property type="entry name" value="Myosin heavy chain"/>
    <property type="match status" value="1"/>
</dbReference>
<keyword evidence="6 7" id="KW-0009">Actin-binding</keyword>
<dbReference type="GO" id="GO:0030048">
    <property type="term" value="P:actin filament-based movement"/>
    <property type="evidence" value="ECO:0007669"/>
    <property type="project" value="TreeGrafter"/>
</dbReference>
<organism evidence="10 11">
    <name type="scientific">Oopsacas minuta</name>
    <dbReference type="NCBI Taxonomy" id="111878"/>
    <lineage>
        <taxon>Eukaryota</taxon>
        <taxon>Metazoa</taxon>
        <taxon>Porifera</taxon>
        <taxon>Hexactinellida</taxon>
        <taxon>Hexasterophora</taxon>
        <taxon>Lyssacinosida</taxon>
        <taxon>Leucopsacidae</taxon>
        <taxon>Oopsacas</taxon>
    </lineage>
</organism>
<comment type="caution">
    <text evidence="10">The sequence shown here is derived from an EMBL/GenBank/DDBJ whole genome shotgun (WGS) entry which is preliminary data.</text>
</comment>
<dbReference type="GO" id="GO:0005886">
    <property type="term" value="C:plasma membrane"/>
    <property type="evidence" value="ECO:0007669"/>
    <property type="project" value="TreeGrafter"/>
</dbReference>
<dbReference type="InterPro" id="IPR036961">
    <property type="entry name" value="Kinesin_motor_dom_sf"/>
</dbReference>
<dbReference type="AlphaFoldDB" id="A0AAV7JGV2"/>
<dbReference type="InterPro" id="IPR010926">
    <property type="entry name" value="Myosin_TH1"/>
</dbReference>
<keyword evidence="11" id="KW-1185">Reference proteome</keyword>
<dbReference type="GO" id="GO:0005902">
    <property type="term" value="C:microvillus"/>
    <property type="evidence" value="ECO:0007669"/>
    <property type="project" value="TreeGrafter"/>
</dbReference>
<feature type="domain" description="TH1" evidence="9">
    <location>
        <begin position="688"/>
        <end position="877"/>
    </location>
</feature>
<feature type="domain" description="Myosin motor" evidence="8">
    <location>
        <begin position="1"/>
        <end position="570"/>
    </location>
</feature>
<dbReference type="GO" id="GO:0005737">
    <property type="term" value="C:cytoplasm"/>
    <property type="evidence" value="ECO:0007669"/>
    <property type="project" value="TreeGrafter"/>
</dbReference>
<dbReference type="GO" id="GO:0006897">
    <property type="term" value="P:endocytosis"/>
    <property type="evidence" value="ECO:0007669"/>
    <property type="project" value="TreeGrafter"/>
</dbReference>